<gene>
    <name evidence="1" type="ORF">EXIGLDRAFT_568689</name>
</gene>
<dbReference type="InParanoid" id="A0A166NCG0"/>
<keyword evidence="2" id="KW-1185">Reference proteome</keyword>
<dbReference type="InterPro" id="IPR036291">
    <property type="entry name" value="NAD(P)-bd_dom_sf"/>
</dbReference>
<proteinExistence type="predicted"/>
<evidence type="ECO:0000313" key="2">
    <source>
        <dbReference type="Proteomes" id="UP000077266"/>
    </source>
</evidence>
<organism evidence="1 2">
    <name type="scientific">Exidia glandulosa HHB12029</name>
    <dbReference type="NCBI Taxonomy" id="1314781"/>
    <lineage>
        <taxon>Eukaryota</taxon>
        <taxon>Fungi</taxon>
        <taxon>Dikarya</taxon>
        <taxon>Basidiomycota</taxon>
        <taxon>Agaricomycotina</taxon>
        <taxon>Agaricomycetes</taxon>
        <taxon>Auriculariales</taxon>
        <taxon>Exidiaceae</taxon>
        <taxon>Exidia</taxon>
    </lineage>
</organism>
<reference evidence="1 2" key="1">
    <citation type="journal article" date="2016" name="Mol. Biol. Evol.">
        <title>Comparative Genomics of Early-Diverging Mushroom-Forming Fungi Provides Insights into the Origins of Lignocellulose Decay Capabilities.</title>
        <authorList>
            <person name="Nagy L.G."/>
            <person name="Riley R."/>
            <person name="Tritt A."/>
            <person name="Adam C."/>
            <person name="Daum C."/>
            <person name="Floudas D."/>
            <person name="Sun H."/>
            <person name="Yadav J.S."/>
            <person name="Pangilinan J."/>
            <person name="Larsson K.H."/>
            <person name="Matsuura K."/>
            <person name="Barry K."/>
            <person name="Labutti K."/>
            <person name="Kuo R."/>
            <person name="Ohm R.A."/>
            <person name="Bhattacharya S.S."/>
            <person name="Shirouzu T."/>
            <person name="Yoshinaga Y."/>
            <person name="Martin F.M."/>
            <person name="Grigoriev I.V."/>
            <person name="Hibbett D.S."/>
        </authorList>
    </citation>
    <scope>NUCLEOTIDE SEQUENCE [LARGE SCALE GENOMIC DNA]</scope>
    <source>
        <strain evidence="1 2">HHB12029</strain>
    </source>
</reference>
<protein>
    <submittedName>
        <fullName evidence="1">Uncharacterized protein</fullName>
    </submittedName>
</protein>
<dbReference type="Proteomes" id="UP000077266">
    <property type="component" value="Unassembled WGS sequence"/>
</dbReference>
<feature type="non-terminal residue" evidence="1">
    <location>
        <position position="56"/>
    </location>
</feature>
<dbReference type="STRING" id="1314781.A0A166NCG0"/>
<accession>A0A166NCG0</accession>
<feature type="non-terminal residue" evidence="1">
    <location>
        <position position="1"/>
    </location>
</feature>
<dbReference type="EMBL" id="KV426702">
    <property type="protein sequence ID" value="KZV79002.1"/>
    <property type="molecule type" value="Genomic_DNA"/>
</dbReference>
<dbReference type="AlphaFoldDB" id="A0A166NCG0"/>
<dbReference type="SUPFAM" id="SSF51735">
    <property type="entry name" value="NAD(P)-binding Rossmann-fold domains"/>
    <property type="match status" value="1"/>
</dbReference>
<dbReference type="OrthoDB" id="191139at2759"/>
<evidence type="ECO:0000313" key="1">
    <source>
        <dbReference type="EMBL" id="KZV79002.1"/>
    </source>
</evidence>
<sequence>LKALLKRNATVYNASRNRWKAGEAILQLKDQTGREARFVELDLASLDSVKRAATTF</sequence>
<name>A0A166NCG0_EXIGL</name>
<dbReference type="Gene3D" id="3.40.50.720">
    <property type="entry name" value="NAD(P)-binding Rossmann-like Domain"/>
    <property type="match status" value="1"/>
</dbReference>